<sequence>MRLTIATPDALLLEQDGVVSLRAEDESGTFGIMAGHVPFLTALTPSVVSWRDENGREKHCAVRGGLLTVRDGQQIAIATRQAFLGDDIARLEDKLRAGIAAAEESERTERVAAAQMQAAAIRRIMGLLRPGLAGPGRRGAP</sequence>
<dbReference type="InterPro" id="IPR024037">
    <property type="entry name" value="Alt_ATP_synth_F1_esu"/>
</dbReference>
<dbReference type="NCBIfam" id="TIGR03166">
    <property type="entry name" value="alt_F1F0_F1_eps"/>
    <property type="match status" value="1"/>
</dbReference>
<comment type="caution">
    <text evidence="12">The sequence shown here is derived from an EMBL/GenBank/DDBJ whole genome shotgun (WGS) entry which is preliminary data.</text>
</comment>
<comment type="subunit">
    <text evidence="10">F-type ATPases have 2 components, CF(1) - the catalytic core - and CF(0) - the membrane proton channel. CF(1) has five subunits: alpha(3), beta(3), gamma(1), delta(1), epsilon(1). CF(0) has three main subunits: a, b and c.</text>
</comment>
<keyword evidence="13" id="KW-1185">Reference proteome</keyword>
<dbReference type="InterPro" id="IPR036771">
    <property type="entry name" value="ATPsynth_dsu/esu_N"/>
</dbReference>
<evidence type="ECO:0000256" key="8">
    <source>
        <dbReference type="ARBA" id="ARBA00023196"/>
    </source>
</evidence>
<dbReference type="SUPFAM" id="SSF51344">
    <property type="entry name" value="Epsilon subunit of F1F0-ATP synthase N-terminal domain"/>
    <property type="match status" value="1"/>
</dbReference>
<name>A0A917NVA1_9PROT</name>
<accession>A0A917NVA1</accession>
<gene>
    <name evidence="12" type="primary">atpC-2</name>
    <name evidence="10" type="synonym">atpC</name>
    <name evidence="12" type="ORF">GCM10011320_46210</name>
</gene>
<keyword evidence="4 10" id="KW-0813">Transport</keyword>
<dbReference type="InterPro" id="IPR001469">
    <property type="entry name" value="ATP_synth_F1_dsu/esu"/>
</dbReference>
<dbReference type="Pfam" id="PF02823">
    <property type="entry name" value="ATP-synt_DE_N"/>
    <property type="match status" value="1"/>
</dbReference>
<dbReference type="NCBIfam" id="NF009981">
    <property type="entry name" value="PRK13447.1"/>
    <property type="match status" value="1"/>
</dbReference>
<dbReference type="PANTHER" id="PTHR13822">
    <property type="entry name" value="ATP SYNTHASE DELTA/EPSILON CHAIN"/>
    <property type="match status" value="1"/>
</dbReference>
<evidence type="ECO:0000256" key="9">
    <source>
        <dbReference type="ARBA" id="ARBA00023310"/>
    </source>
</evidence>
<evidence type="ECO:0000256" key="4">
    <source>
        <dbReference type="ARBA" id="ARBA00022448"/>
    </source>
</evidence>
<dbReference type="GO" id="GO:0045259">
    <property type="term" value="C:proton-transporting ATP synthase complex"/>
    <property type="evidence" value="ECO:0007669"/>
    <property type="project" value="UniProtKB-KW"/>
</dbReference>
<dbReference type="EMBL" id="BMKW01000012">
    <property type="protein sequence ID" value="GGJ33298.1"/>
    <property type="molecule type" value="Genomic_DNA"/>
</dbReference>
<evidence type="ECO:0000259" key="11">
    <source>
        <dbReference type="Pfam" id="PF02823"/>
    </source>
</evidence>
<reference evidence="12" key="2">
    <citation type="submission" date="2020-09" db="EMBL/GenBank/DDBJ databases">
        <authorList>
            <person name="Sun Q."/>
            <person name="Zhou Y."/>
        </authorList>
    </citation>
    <scope>NUCLEOTIDE SEQUENCE</scope>
    <source>
        <strain evidence="12">CGMCC 1.3617</strain>
    </source>
</reference>
<evidence type="ECO:0000256" key="3">
    <source>
        <dbReference type="ARBA" id="ARBA00005712"/>
    </source>
</evidence>
<dbReference type="InterPro" id="IPR020546">
    <property type="entry name" value="ATP_synth_F1_dsu/esu_N"/>
</dbReference>
<proteinExistence type="inferred from homology"/>
<comment type="subcellular location">
    <subcellularLocation>
        <location evidence="10">Cell membrane</location>
        <topology evidence="10">Peripheral membrane protein</topology>
    </subcellularLocation>
    <subcellularLocation>
        <location evidence="2">Endomembrane system</location>
        <topology evidence="2">Peripheral membrane protein</topology>
    </subcellularLocation>
</comment>
<evidence type="ECO:0000256" key="1">
    <source>
        <dbReference type="ARBA" id="ARBA00003543"/>
    </source>
</evidence>
<organism evidence="12 13">
    <name type="scientific">Neoroseomonas lacus</name>
    <dbReference type="NCBI Taxonomy" id="287609"/>
    <lineage>
        <taxon>Bacteria</taxon>
        <taxon>Pseudomonadati</taxon>
        <taxon>Pseudomonadota</taxon>
        <taxon>Alphaproteobacteria</taxon>
        <taxon>Acetobacterales</taxon>
        <taxon>Acetobacteraceae</taxon>
        <taxon>Neoroseomonas</taxon>
    </lineage>
</organism>
<keyword evidence="9 10" id="KW-0066">ATP synthesis</keyword>
<reference evidence="12" key="1">
    <citation type="journal article" date="2014" name="Int. J. Syst. Evol. Microbiol.">
        <title>Complete genome sequence of Corynebacterium casei LMG S-19264T (=DSM 44701T), isolated from a smear-ripened cheese.</title>
        <authorList>
            <consortium name="US DOE Joint Genome Institute (JGI-PGF)"/>
            <person name="Walter F."/>
            <person name="Albersmeier A."/>
            <person name="Kalinowski J."/>
            <person name="Ruckert C."/>
        </authorList>
    </citation>
    <scope>NUCLEOTIDE SEQUENCE</scope>
    <source>
        <strain evidence="12">CGMCC 1.3617</strain>
    </source>
</reference>
<dbReference type="HAMAP" id="MF_00530">
    <property type="entry name" value="ATP_synth_epsil_bac"/>
    <property type="match status" value="1"/>
</dbReference>
<feature type="domain" description="ATP synthase F1 complex delta/epsilon subunit N-terminal" evidence="11">
    <location>
        <begin position="1"/>
        <end position="82"/>
    </location>
</feature>
<evidence type="ECO:0000256" key="2">
    <source>
        <dbReference type="ARBA" id="ARBA00004184"/>
    </source>
</evidence>
<evidence type="ECO:0000256" key="10">
    <source>
        <dbReference type="HAMAP-Rule" id="MF_00530"/>
    </source>
</evidence>
<protein>
    <recommendedName>
        <fullName evidence="10">ATP synthase epsilon chain</fullName>
    </recommendedName>
    <alternativeName>
        <fullName evidence="10">ATP synthase F1 sector epsilon subunit</fullName>
    </alternativeName>
    <alternativeName>
        <fullName evidence="10">F-ATPase epsilon subunit</fullName>
    </alternativeName>
</protein>
<evidence type="ECO:0000256" key="6">
    <source>
        <dbReference type="ARBA" id="ARBA00023065"/>
    </source>
</evidence>
<comment type="function">
    <text evidence="1 10">Produces ATP from ADP in the presence of a proton gradient across the membrane.</text>
</comment>
<dbReference type="GO" id="GO:0005886">
    <property type="term" value="C:plasma membrane"/>
    <property type="evidence" value="ECO:0007669"/>
    <property type="project" value="UniProtKB-SubCell"/>
</dbReference>
<dbReference type="Proteomes" id="UP000661507">
    <property type="component" value="Unassembled WGS sequence"/>
</dbReference>
<dbReference type="RefSeq" id="WP_188971221.1">
    <property type="nucleotide sequence ID" value="NZ_BMKW01000012.1"/>
</dbReference>
<dbReference type="Gene3D" id="2.60.15.10">
    <property type="entry name" value="F0F1 ATP synthase delta/epsilon subunit, N-terminal"/>
    <property type="match status" value="1"/>
</dbReference>
<evidence type="ECO:0000256" key="5">
    <source>
        <dbReference type="ARBA" id="ARBA00022781"/>
    </source>
</evidence>
<keyword evidence="7 10" id="KW-0472">Membrane</keyword>
<dbReference type="GO" id="GO:0046933">
    <property type="term" value="F:proton-transporting ATP synthase activity, rotational mechanism"/>
    <property type="evidence" value="ECO:0007669"/>
    <property type="project" value="UniProtKB-UniRule"/>
</dbReference>
<dbReference type="GO" id="GO:0005524">
    <property type="term" value="F:ATP binding"/>
    <property type="evidence" value="ECO:0007669"/>
    <property type="project" value="UniProtKB-UniRule"/>
</dbReference>
<dbReference type="GO" id="GO:0012505">
    <property type="term" value="C:endomembrane system"/>
    <property type="evidence" value="ECO:0007669"/>
    <property type="project" value="UniProtKB-SubCell"/>
</dbReference>
<keyword evidence="6 10" id="KW-0406">Ion transport</keyword>
<keyword evidence="10" id="KW-1003">Cell membrane</keyword>
<dbReference type="CDD" id="cd12152">
    <property type="entry name" value="F1-ATPase_delta"/>
    <property type="match status" value="1"/>
</dbReference>
<dbReference type="AlphaFoldDB" id="A0A917NVA1"/>
<keyword evidence="5 10" id="KW-0375">Hydrogen ion transport</keyword>
<evidence type="ECO:0000313" key="13">
    <source>
        <dbReference type="Proteomes" id="UP000661507"/>
    </source>
</evidence>
<evidence type="ECO:0000256" key="7">
    <source>
        <dbReference type="ARBA" id="ARBA00023136"/>
    </source>
</evidence>
<keyword evidence="8 10" id="KW-0139">CF(1)</keyword>
<evidence type="ECO:0000313" key="12">
    <source>
        <dbReference type="EMBL" id="GGJ33298.1"/>
    </source>
</evidence>
<dbReference type="PANTHER" id="PTHR13822:SF10">
    <property type="entry name" value="ATP SYNTHASE EPSILON CHAIN, CHLOROPLASTIC"/>
    <property type="match status" value="1"/>
</dbReference>
<comment type="similarity">
    <text evidence="3 10">Belongs to the ATPase epsilon chain family.</text>
</comment>